<dbReference type="GO" id="GO:0046872">
    <property type="term" value="F:metal ion binding"/>
    <property type="evidence" value="ECO:0007669"/>
    <property type="project" value="UniProtKB-KW"/>
</dbReference>
<keyword evidence="2" id="KW-0378">Hydrolase</keyword>
<dbReference type="STRING" id="538381.GCA_001696535_03249"/>
<sequence length="518" mass="57325">MSLNVLLITADQWRGDCLGIAGHPVVRTPNIDALAQEAVYFSRHYCQAAPCAPARACLYTGLYQMTNRVVRNGTPLDARHDTIALAARRAGYDPTLFGYTDQSVDPRTVTGDDPWLRTYEGILPGMSVRVRVPEDHGPWLSWLASRGHELPDPPQDMWLPVDGPADPPTGRPARYSAEETETAFLVDEFLRWLGEVESAPPARAKAGGRPWFAHLSFIRPHPPFIVPEPYASMYDPTDGPGFLGAATPDDAAGLHPFLGYAVEQQDKSHFVWGATGRVRDWDESVRRQMRATYWGMVSEVDAQIGRIVAELKARGEWDNTLVVLTADHGEMMGDHQLFSKLGFYDQAYHIPLIVRDPRKGEGHGRTVEAFTESVDIMPTVLEAIGATCPPWLDGAPLTAFLEGSVPAEWRDAAHWEYDFREVATGEAQAALGLSLDACSVSVIRDADVKYVHFAGLPPLLFDLAADPHETRNVADDPSYASLRLHYAEKMLSWRARHLDRRLTGIELTEDGPVDARGA</sequence>
<dbReference type="InterPro" id="IPR000917">
    <property type="entry name" value="Sulfatase_N"/>
</dbReference>
<reference evidence="4 5" key="1">
    <citation type="submission" date="2017-08" db="EMBL/GenBank/DDBJ databases">
        <authorList>
            <person name="de Groot N.N."/>
        </authorList>
    </citation>
    <scope>NUCLEOTIDE SEQUENCE [LARGE SCALE GENOMIC DNA]</scope>
    <source>
        <strain evidence="4 5">USBA 352</strain>
    </source>
</reference>
<dbReference type="CDD" id="cd16028">
    <property type="entry name" value="PMH"/>
    <property type="match status" value="1"/>
</dbReference>
<evidence type="ECO:0000313" key="4">
    <source>
        <dbReference type="EMBL" id="SOB96646.1"/>
    </source>
</evidence>
<keyword evidence="5" id="KW-1185">Reference proteome</keyword>
<organism evidence="4 5">
    <name type="scientific">Stappia indica</name>
    <dbReference type="NCBI Taxonomy" id="538381"/>
    <lineage>
        <taxon>Bacteria</taxon>
        <taxon>Pseudomonadati</taxon>
        <taxon>Pseudomonadota</taxon>
        <taxon>Alphaproteobacteria</taxon>
        <taxon>Hyphomicrobiales</taxon>
        <taxon>Stappiaceae</taxon>
        <taxon>Stappia</taxon>
    </lineage>
</organism>
<proteinExistence type="predicted"/>
<dbReference type="PANTHER" id="PTHR45953">
    <property type="entry name" value="IDURONATE 2-SULFATASE"/>
    <property type="match status" value="1"/>
</dbReference>
<dbReference type="GO" id="GO:0005737">
    <property type="term" value="C:cytoplasm"/>
    <property type="evidence" value="ECO:0007669"/>
    <property type="project" value="TreeGrafter"/>
</dbReference>
<dbReference type="EMBL" id="OBML01000002">
    <property type="protein sequence ID" value="SOB96646.1"/>
    <property type="molecule type" value="Genomic_DNA"/>
</dbReference>
<name>A0A285RRB7_9HYPH</name>
<evidence type="ECO:0000256" key="2">
    <source>
        <dbReference type="ARBA" id="ARBA00022801"/>
    </source>
</evidence>
<dbReference type="InterPro" id="IPR017850">
    <property type="entry name" value="Alkaline_phosphatase_core_sf"/>
</dbReference>
<dbReference type="OrthoDB" id="9795675at2"/>
<keyword evidence="1" id="KW-0479">Metal-binding</keyword>
<gene>
    <name evidence="4" type="ORF">SAMN05421512_102270</name>
</gene>
<feature type="domain" description="Sulfatase N-terminal" evidence="3">
    <location>
        <begin position="4"/>
        <end position="385"/>
    </location>
</feature>
<dbReference type="RefSeq" id="WP_097174040.1">
    <property type="nucleotide sequence ID" value="NZ_OBML01000002.1"/>
</dbReference>
<accession>A0A285RRB7</accession>
<evidence type="ECO:0000256" key="1">
    <source>
        <dbReference type="ARBA" id="ARBA00022723"/>
    </source>
</evidence>
<dbReference type="Gene3D" id="3.40.720.10">
    <property type="entry name" value="Alkaline Phosphatase, subunit A"/>
    <property type="match status" value="1"/>
</dbReference>
<dbReference type="SUPFAM" id="SSF53649">
    <property type="entry name" value="Alkaline phosphatase-like"/>
    <property type="match status" value="1"/>
</dbReference>
<protein>
    <submittedName>
        <fullName evidence="4">Arylsulfatase A</fullName>
    </submittedName>
</protein>
<dbReference type="PANTHER" id="PTHR45953:SF1">
    <property type="entry name" value="IDURONATE 2-SULFATASE"/>
    <property type="match status" value="1"/>
</dbReference>
<evidence type="ECO:0000313" key="5">
    <source>
        <dbReference type="Proteomes" id="UP000219331"/>
    </source>
</evidence>
<dbReference type="GO" id="GO:0008484">
    <property type="term" value="F:sulfuric ester hydrolase activity"/>
    <property type="evidence" value="ECO:0007669"/>
    <property type="project" value="TreeGrafter"/>
</dbReference>
<evidence type="ECO:0000259" key="3">
    <source>
        <dbReference type="Pfam" id="PF00884"/>
    </source>
</evidence>
<dbReference type="AlphaFoldDB" id="A0A285RRB7"/>
<dbReference type="Proteomes" id="UP000219331">
    <property type="component" value="Unassembled WGS sequence"/>
</dbReference>
<dbReference type="Pfam" id="PF00884">
    <property type="entry name" value="Sulfatase"/>
    <property type="match status" value="1"/>
</dbReference>